<name>A0A450RTZ9_9GAMM</name>
<dbReference type="EMBL" id="CAADFA010000001">
    <property type="protein sequence ID" value="VFJ43369.1"/>
    <property type="molecule type" value="Genomic_DNA"/>
</dbReference>
<sequence length="200" mass="22260">MESYKVELGRAKVANQVTEALLTGLKKQAANLKVSDKEREAIIDRMTEQEIGRVSFPPSPRMFASDITEERLFQRMHERGGEYAVLSGEGRPVMDNIMGRYSGKDRTGDGIYLAGVTGDTITRDRVGNENGPEDRIIINPCLNVCVMLQPDKYLEVARHPALRASGALARIRSVWLPSLVGARLEEPEEPGLNGFILEEY</sequence>
<protein>
    <submittedName>
        <fullName evidence="1">Uncharacterized protein</fullName>
    </submittedName>
</protein>
<dbReference type="EMBL" id="CAADEZ010000001">
    <property type="protein sequence ID" value="VFJ42641.1"/>
    <property type="molecule type" value="Genomic_DNA"/>
</dbReference>
<accession>A0A450RTZ9</accession>
<evidence type="ECO:0000313" key="1">
    <source>
        <dbReference type="EMBL" id="VFJ42641.1"/>
    </source>
</evidence>
<evidence type="ECO:0000313" key="3">
    <source>
        <dbReference type="EMBL" id="VFK05516.1"/>
    </source>
</evidence>
<dbReference type="AlphaFoldDB" id="A0A450RTZ9"/>
<reference evidence="1" key="1">
    <citation type="submission" date="2019-02" db="EMBL/GenBank/DDBJ databases">
        <authorList>
            <person name="Gruber-Vodicka R. H."/>
            <person name="Seah K. B. B."/>
        </authorList>
    </citation>
    <scope>NUCLEOTIDE SEQUENCE</scope>
    <source>
        <strain evidence="1">BECK_BZ163</strain>
        <strain evidence="3">BECK_BZ164</strain>
        <strain evidence="2">BECK_BZ165</strain>
    </source>
</reference>
<gene>
    <name evidence="1" type="ORF">BECKFM1743A_GA0114220_1000121</name>
    <name evidence="3" type="ORF">BECKFM1743B_GA0114221_1000121</name>
    <name evidence="2" type="ORF">BECKFM1743C_GA0114222_1000121</name>
</gene>
<dbReference type="EMBL" id="CAADFL010000001">
    <property type="protein sequence ID" value="VFK05516.1"/>
    <property type="molecule type" value="Genomic_DNA"/>
</dbReference>
<proteinExistence type="predicted"/>
<organism evidence="1">
    <name type="scientific">Candidatus Kentrum sp. FM</name>
    <dbReference type="NCBI Taxonomy" id="2126340"/>
    <lineage>
        <taxon>Bacteria</taxon>
        <taxon>Pseudomonadati</taxon>
        <taxon>Pseudomonadota</taxon>
        <taxon>Gammaproteobacteria</taxon>
        <taxon>Candidatus Kentrum</taxon>
    </lineage>
</organism>
<dbReference type="Pfam" id="PF13148">
    <property type="entry name" value="DUF3987"/>
    <property type="match status" value="1"/>
</dbReference>
<dbReference type="InterPro" id="IPR025048">
    <property type="entry name" value="DUF3987"/>
</dbReference>
<evidence type="ECO:0000313" key="2">
    <source>
        <dbReference type="EMBL" id="VFJ43369.1"/>
    </source>
</evidence>